<dbReference type="InterPro" id="IPR042490">
    <property type="entry name" value="Thio_Ohase/BAAT_N"/>
</dbReference>
<dbReference type="AlphaFoldDB" id="C6WHK7"/>
<feature type="compositionally biased region" description="Low complexity" evidence="1">
    <location>
        <begin position="177"/>
        <end position="207"/>
    </location>
</feature>
<feature type="domain" description="Acyl-CoA thioester hydrolase/bile acid-CoA amino acid N-acetyltransferase" evidence="2">
    <location>
        <begin position="97"/>
        <end position="167"/>
    </location>
</feature>
<organism evidence="4 5">
    <name type="scientific">Actinosynnema mirum (strain ATCC 29888 / DSM 43827 / JCM 3225 / NBRC 14064 / NCIMB 13271 / NRRL B-12336 / IMRU 3971 / 101)</name>
    <dbReference type="NCBI Taxonomy" id="446462"/>
    <lineage>
        <taxon>Bacteria</taxon>
        <taxon>Bacillati</taxon>
        <taxon>Actinomycetota</taxon>
        <taxon>Actinomycetes</taxon>
        <taxon>Pseudonocardiales</taxon>
        <taxon>Pseudonocardiaceae</taxon>
        <taxon>Actinosynnema</taxon>
    </lineage>
</organism>
<proteinExistence type="predicted"/>
<dbReference type="OrthoDB" id="3189021at2"/>
<gene>
    <name evidence="4" type="ordered locus">Amir_6149</name>
</gene>
<keyword evidence="5" id="KW-1185">Reference proteome</keyword>
<feature type="region of interest" description="Disordered" evidence="1">
    <location>
        <begin position="1"/>
        <end position="86"/>
    </location>
</feature>
<feature type="compositionally biased region" description="Polar residues" evidence="1">
    <location>
        <begin position="692"/>
        <end position="703"/>
    </location>
</feature>
<name>C6WHK7_ACTMD</name>
<dbReference type="STRING" id="446462.Amir_6149"/>
<feature type="region of interest" description="Disordered" evidence="1">
    <location>
        <begin position="683"/>
        <end position="703"/>
    </location>
</feature>
<evidence type="ECO:0000256" key="1">
    <source>
        <dbReference type="SAM" id="MobiDB-lite"/>
    </source>
</evidence>
<evidence type="ECO:0000259" key="3">
    <source>
        <dbReference type="Pfam" id="PF08840"/>
    </source>
</evidence>
<keyword evidence="4" id="KW-0378">Hydrolase</keyword>
<dbReference type="EMBL" id="CP001630">
    <property type="protein sequence ID" value="ACU39956.1"/>
    <property type="molecule type" value="Genomic_DNA"/>
</dbReference>
<dbReference type="eggNOG" id="COG1073">
    <property type="taxonomic scope" value="Bacteria"/>
</dbReference>
<dbReference type="InterPro" id="IPR029058">
    <property type="entry name" value="AB_hydrolase_fold"/>
</dbReference>
<accession>C6WHK7</accession>
<feature type="compositionally biased region" description="Basic residues" evidence="1">
    <location>
        <begin position="8"/>
        <end position="20"/>
    </location>
</feature>
<feature type="compositionally biased region" description="Basic and acidic residues" evidence="1">
    <location>
        <begin position="51"/>
        <end position="70"/>
    </location>
</feature>
<dbReference type="Pfam" id="PF08840">
    <property type="entry name" value="BAAT_C"/>
    <property type="match status" value="1"/>
</dbReference>
<feature type="region of interest" description="Disordered" evidence="1">
    <location>
        <begin position="284"/>
        <end position="317"/>
    </location>
</feature>
<dbReference type="GO" id="GO:0006631">
    <property type="term" value="P:fatty acid metabolic process"/>
    <property type="evidence" value="ECO:0007669"/>
    <property type="project" value="TreeGrafter"/>
</dbReference>
<evidence type="ECO:0000259" key="2">
    <source>
        <dbReference type="Pfam" id="PF04775"/>
    </source>
</evidence>
<dbReference type="PANTHER" id="PTHR10824:SF4">
    <property type="entry name" value="ACYL-COENZYME A THIOESTERASE 1-LIKE"/>
    <property type="match status" value="1"/>
</dbReference>
<dbReference type="HOGENOM" id="CLU_392157_0_0_11"/>
<dbReference type="Pfam" id="PF04775">
    <property type="entry name" value="Bile_Hydr_Trans"/>
    <property type="match status" value="1"/>
</dbReference>
<dbReference type="GO" id="GO:0006637">
    <property type="term" value="P:acyl-CoA metabolic process"/>
    <property type="evidence" value="ECO:0007669"/>
    <property type="project" value="TreeGrafter"/>
</dbReference>
<protein>
    <submittedName>
        <fullName evidence="4">BAAT/Acyl-CoA thioester hydrolase</fullName>
    </submittedName>
</protein>
<feature type="compositionally biased region" description="Low complexity" evidence="1">
    <location>
        <begin position="21"/>
        <end position="50"/>
    </location>
</feature>
<dbReference type="GO" id="GO:0047617">
    <property type="term" value="F:fatty acyl-CoA hydrolase activity"/>
    <property type="evidence" value="ECO:0007669"/>
    <property type="project" value="TreeGrafter"/>
</dbReference>
<dbReference type="InterPro" id="IPR006862">
    <property type="entry name" value="Thio_Ohase/aa_AcTrfase"/>
</dbReference>
<dbReference type="Gene3D" id="2.60.40.2240">
    <property type="entry name" value="Acyl-CoA thioester hydrolase/BAAT N-terminal domain"/>
    <property type="match status" value="1"/>
</dbReference>
<reference evidence="4 5" key="1">
    <citation type="journal article" date="2009" name="Stand. Genomic Sci.">
        <title>Complete genome sequence of Actinosynnema mirum type strain (101).</title>
        <authorList>
            <person name="Land M."/>
            <person name="Lapidus A."/>
            <person name="Mayilraj S."/>
            <person name="Chen F."/>
            <person name="Copeland A."/>
            <person name="Del Rio T.G."/>
            <person name="Nolan M."/>
            <person name="Lucas S."/>
            <person name="Tice H."/>
            <person name="Cheng J.F."/>
            <person name="Chertkov O."/>
            <person name="Bruce D."/>
            <person name="Goodwin L."/>
            <person name="Pitluck S."/>
            <person name="Rohde M."/>
            <person name="Goker M."/>
            <person name="Pati A."/>
            <person name="Ivanova N."/>
            <person name="Mavromatis K."/>
            <person name="Chen A."/>
            <person name="Palaniappan K."/>
            <person name="Hauser L."/>
            <person name="Chang Y.J."/>
            <person name="Jeffries C.C."/>
            <person name="Brettin T."/>
            <person name="Detter J.C."/>
            <person name="Han C."/>
            <person name="Chain P."/>
            <person name="Tindall B.J."/>
            <person name="Bristow J."/>
            <person name="Eisen J.A."/>
            <person name="Markowitz V."/>
            <person name="Hugenholtz P."/>
            <person name="Kyrpides N.C."/>
            <person name="Klenk H.P."/>
        </authorList>
    </citation>
    <scope>NUCLEOTIDE SEQUENCE [LARGE SCALE GENOMIC DNA]</scope>
    <source>
        <strain evidence="5">ATCC 29888 / DSM 43827 / JCM 3225 / NBRC 14064 / NCIMB 13271 / NRRL B-12336 / IMRU 3971 / 101</strain>
    </source>
</reference>
<dbReference type="Proteomes" id="UP000002213">
    <property type="component" value="Chromosome"/>
</dbReference>
<dbReference type="SUPFAM" id="SSF53474">
    <property type="entry name" value="alpha/beta-Hydrolases"/>
    <property type="match status" value="1"/>
</dbReference>
<evidence type="ECO:0000313" key="4">
    <source>
        <dbReference type="EMBL" id="ACU39956.1"/>
    </source>
</evidence>
<feature type="domain" description="BAAT/Acyl-CoA thioester hydrolase C-terminal" evidence="3">
    <location>
        <begin position="480"/>
        <end position="686"/>
    </location>
</feature>
<dbReference type="InterPro" id="IPR014940">
    <property type="entry name" value="BAAT_C"/>
</dbReference>
<feature type="region of interest" description="Disordered" evidence="1">
    <location>
        <begin position="177"/>
        <end position="219"/>
    </location>
</feature>
<dbReference type="KEGG" id="ami:Amir_6149"/>
<evidence type="ECO:0000313" key="5">
    <source>
        <dbReference type="Proteomes" id="UP000002213"/>
    </source>
</evidence>
<feature type="compositionally biased region" description="Low complexity" evidence="1">
    <location>
        <begin position="289"/>
        <end position="317"/>
    </location>
</feature>
<dbReference type="Gene3D" id="3.40.50.1820">
    <property type="entry name" value="alpha/beta hydrolase"/>
    <property type="match status" value="1"/>
</dbReference>
<sequence length="703" mass="69827">MAKDSHQRSHRSQKSHKSQRAQKSQEAQRQAQGQAQGQAQEQTQGQALGEAQRETQKQAEQKQAEQKQAEQKQGARQPENSPGRLELVVEPLRAPVDHEVSITVRGARAGAEVTLRLSADGHESEAVFLADERGVVDATRHAPVSGSYAGVDPMGLFWSARPTGEQPGTSGKAVLTATATPASSAPADSVSEGAPAGSVPASSAAGGAPVGSGPAGSSAAASTAAVSTSVESGTADQALGGLGAAGADSDTAAADSGTSALSAKPLAASAGVSALARKALSNTSHQVEAGDAPSSDAASSSAGTSASTGAGASTDASADASADASTDASADAFAANGSTAAVPAADASTPGVSGAASAVGAPAAGAPAAGSAHVSGASAVVEVELERLSVPDGVRRVEFAGGVLFEPEGGGSGAAAAGVIVLGGSEGGLRELDAALLAGHGFAVLALPYFGAPGVPENLVDVPLEHVGGAVDALAERVGGPVGLVGGSRGGELALLAASVLPSVRAVVSVVGSGVVTQCVGAGKRLLEILEVDAAAWTWKGQPVPYLPHVVSPGMRAAIVDGEPVVLAEAFDLGDGFPEDVEIPVERIAGPVLLVSGDRDASWPSADLSEVAHRRLEANDHPHPHEHVVHPGAGHLLAGPPNRPQPDNVVDGPGVRFEMGGDRATTARAKADTWNRTTTFLKTHLKTRPKSQLKTQGSPDRTA</sequence>
<dbReference type="PANTHER" id="PTHR10824">
    <property type="entry name" value="ACYL-COENZYME A THIOESTERASE-RELATED"/>
    <property type="match status" value="1"/>
</dbReference>